<organism evidence="1">
    <name type="scientific">Salmonella enterica</name>
    <name type="common">Salmonella choleraesuis</name>
    <dbReference type="NCBI Taxonomy" id="28901"/>
    <lineage>
        <taxon>Bacteria</taxon>
        <taxon>Pseudomonadati</taxon>
        <taxon>Pseudomonadota</taxon>
        <taxon>Gammaproteobacteria</taxon>
        <taxon>Enterobacterales</taxon>
        <taxon>Enterobacteriaceae</taxon>
        <taxon>Salmonella</taxon>
    </lineage>
</organism>
<dbReference type="InterPro" id="IPR024684">
    <property type="entry name" value="Tscrpt_act_PerC/SfV_Orf40"/>
</dbReference>
<evidence type="ECO:0000313" key="1">
    <source>
        <dbReference type="EMBL" id="HAF2208002.1"/>
    </source>
</evidence>
<proteinExistence type="predicted"/>
<gene>
    <name evidence="1" type="ORF">G9E81_000572</name>
</gene>
<accession>A0A743TZA8</accession>
<reference evidence="1" key="2">
    <citation type="submission" date="2020-02" db="EMBL/GenBank/DDBJ databases">
        <authorList>
            <consortium name="NCBI Pathogen Detection Project"/>
        </authorList>
    </citation>
    <scope>NUCLEOTIDE SEQUENCE</scope>
    <source>
        <strain evidence="1">MA.GW_S00744-09</strain>
    </source>
</reference>
<sequence length="161" mass="18049">MSLLANVQTFIGLNPGLTSNEIADAFPEYKRSDVQRAASYLHKHGRVTRHKGRGLARYFASERDVMNVKPRQTKTSTASRYTGSGDPKVIATLVSRAEALEANGLFNRAAKVWMEAFDESLLINEREALSKRRQKCFESCKKPVRPGEQIYLAGRFVGNVE</sequence>
<dbReference type="AlphaFoldDB" id="A0A743TZA8"/>
<reference evidence="1" key="1">
    <citation type="journal article" date="2018" name="Genome Biol.">
        <title>SKESA: strategic k-mer extension for scrupulous assemblies.</title>
        <authorList>
            <person name="Souvorov A."/>
            <person name="Agarwala R."/>
            <person name="Lipman D.J."/>
        </authorList>
    </citation>
    <scope>NUCLEOTIDE SEQUENCE</scope>
    <source>
        <strain evidence="1">MA.GW_S00744-09</strain>
    </source>
</reference>
<comment type="caution">
    <text evidence="1">The sequence shown here is derived from an EMBL/GenBank/DDBJ whole genome shotgun (WGS) entry which is preliminary data.</text>
</comment>
<dbReference type="Pfam" id="PF06069">
    <property type="entry name" value="PerC"/>
    <property type="match status" value="1"/>
</dbReference>
<name>A0A743TZA8_SALER</name>
<protein>
    <submittedName>
        <fullName evidence="1">PerC family transcriptional regulator</fullName>
    </submittedName>
</protein>
<dbReference type="EMBL" id="DAAUNW010000002">
    <property type="protein sequence ID" value="HAF2208002.1"/>
    <property type="molecule type" value="Genomic_DNA"/>
</dbReference>